<sequence>MNWARVEKAREYIGLKGYVTNLPTITASAAEVVAAYHDLFEVEATFRMAKTDLRARPMFASTEDSIHAHLTVVFAALAISRHLHKTTGVSIRRVIRALRPLRDVTIGIDGHELTAPTPPTGEAAEILATLYP</sequence>
<dbReference type="Proteomes" id="UP001300496">
    <property type="component" value="Unassembled WGS sequence"/>
</dbReference>
<dbReference type="InterPro" id="IPR012337">
    <property type="entry name" value="RNaseH-like_sf"/>
</dbReference>
<protein>
    <recommendedName>
        <fullName evidence="3">Transposase IS4-like domain-containing protein</fullName>
    </recommendedName>
</protein>
<evidence type="ECO:0000313" key="2">
    <source>
        <dbReference type="Proteomes" id="UP001300496"/>
    </source>
</evidence>
<accession>A0ABT2PFT1</accession>
<name>A0ABT2PFT1_9MICO</name>
<evidence type="ECO:0000313" key="1">
    <source>
        <dbReference type="EMBL" id="MCT9003296.1"/>
    </source>
</evidence>
<dbReference type="SUPFAM" id="SSF53098">
    <property type="entry name" value="Ribonuclease H-like"/>
    <property type="match status" value="1"/>
</dbReference>
<keyword evidence="2" id="KW-1185">Reference proteome</keyword>
<comment type="caution">
    <text evidence="1">The sequence shown here is derived from an EMBL/GenBank/DDBJ whole genome shotgun (WGS) entry which is preliminary data.</text>
</comment>
<organism evidence="1 2">
    <name type="scientific">Microbacterium memoriense</name>
    <dbReference type="NCBI Taxonomy" id="2978350"/>
    <lineage>
        <taxon>Bacteria</taxon>
        <taxon>Bacillati</taxon>
        <taxon>Actinomycetota</taxon>
        <taxon>Actinomycetes</taxon>
        <taxon>Micrococcales</taxon>
        <taxon>Microbacteriaceae</taxon>
        <taxon>Microbacterium</taxon>
    </lineage>
</organism>
<evidence type="ECO:0008006" key="3">
    <source>
        <dbReference type="Google" id="ProtNLM"/>
    </source>
</evidence>
<gene>
    <name evidence="1" type="ORF">N4R40_13115</name>
</gene>
<dbReference type="EMBL" id="JAODOR010000024">
    <property type="protein sequence ID" value="MCT9003296.1"/>
    <property type="molecule type" value="Genomic_DNA"/>
</dbReference>
<reference evidence="1 2" key="1">
    <citation type="journal article" date="2024" name="Int. J. Syst. Evol. Microbiol.">
        <title>Microbacterium memoriense sp. nov., a member of the Actinomycetota from marine beach sediment of the north coast of Portugal.</title>
        <authorList>
            <person name="Santos J.D.N.D."/>
            <person name="Klimek D."/>
            <person name="Calusinska M."/>
            <person name="Lobo-da-Cunha A."/>
            <person name="Catita J."/>
            <person name="Goncalves H."/>
            <person name="Gonzalez I."/>
            <person name="Lage O.M."/>
        </authorList>
    </citation>
    <scope>NUCLEOTIDE SEQUENCE [LARGE SCALE GENOMIC DNA]</scope>
    <source>
        <strain evidence="1 2">PMIC_1C1B</strain>
    </source>
</reference>
<proteinExistence type="predicted"/>
<dbReference type="RefSeq" id="WP_261607826.1">
    <property type="nucleotide sequence ID" value="NZ_JAODOR010000024.1"/>
</dbReference>